<dbReference type="PROSITE" id="PS51186">
    <property type="entry name" value="GNAT"/>
    <property type="match status" value="2"/>
</dbReference>
<comment type="caution">
    <text evidence="5">The sequence shown here is derived from an EMBL/GenBank/DDBJ whole genome shotgun (WGS) entry which is preliminary data.</text>
</comment>
<protein>
    <submittedName>
        <fullName evidence="5">GNAT family N-acetyltransferase</fullName>
        <ecNumber evidence="5">2.3.1.-</ecNumber>
    </submittedName>
</protein>
<dbReference type="EMBL" id="JBHSFN010000004">
    <property type="protein sequence ID" value="MFC4586042.1"/>
    <property type="molecule type" value="Genomic_DNA"/>
</dbReference>
<gene>
    <name evidence="5" type="ORF">ACFO8L_08160</name>
</gene>
<evidence type="ECO:0000313" key="5">
    <source>
        <dbReference type="EMBL" id="MFC4586042.1"/>
    </source>
</evidence>
<feature type="domain" description="N-acetyltransferase" evidence="4">
    <location>
        <begin position="5"/>
        <end position="156"/>
    </location>
</feature>
<dbReference type="Proteomes" id="UP001595891">
    <property type="component" value="Unassembled WGS sequence"/>
</dbReference>
<dbReference type="InterPro" id="IPR016181">
    <property type="entry name" value="Acyl_CoA_acyltransferase"/>
</dbReference>
<dbReference type="Pfam" id="PF00583">
    <property type="entry name" value="Acetyltransf_1"/>
    <property type="match status" value="1"/>
</dbReference>
<dbReference type="RefSeq" id="WP_262841706.1">
    <property type="nucleotide sequence ID" value="NZ_JANZYP010000006.1"/>
</dbReference>
<evidence type="ECO:0000256" key="3">
    <source>
        <dbReference type="SAM" id="MobiDB-lite"/>
    </source>
</evidence>
<sequence>MTVSGALRHAVADDAAAVCEIARHALTLDAGEAPQIVARLWTPPEGRRWTALVTEALDGVVFASSSATEGVGHIDLLAVHPSAQGRGIGAALVRAAEGWLRDQGAREARLAGNPPCYAWPGIDVRYTPAVCLAESLGYEKYRSAWNMTADLSKYLPGGQDAIGDDLPCGVGAAPTVGTGFDVANGTSRGADMGADVTISGTGPAAEPAPGSDPTGPDAPASAASTTGSDVDDESACPEDLARLASAGVVFHSAPPDERAAVIGFVREHWNEAWAWEVAQATGCHYATRGQEILGFAAWGARPRWFGPMGTASAARGLGVGKVLLRRCLEEQAAAGQRSTQISWVGPVGFYAKAVGARVERVFWLYRRPLV</sequence>
<dbReference type="CDD" id="cd04301">
    <property type="entry name" value="NAT_SF"/>
    <property type="match status" value="1"/>
</dbReference>
<evidence type="ECO:0000256" key="1">
    <source>
        <dbReference type="ARBA" id="ARBA00022679"/>
    </source>
</evidence>
<evidence type="ECO:0000259" key="4">
    <source>
        <dbReference type="PROSITE" id="PS51186"/>
    </source>
</evidence>
<dbReference type="InterPro" id="IPR000182">
    <property type="entry name" value="GNAT_dom"/>
</dbReference>
<keyword evidence="6" id="KW-1185">Reference proteome</keyword>
<evidence type="ECO:0000313" key="6">
    <source>
        <dbReference type="Proteomes" id="UP001595891"/>
    </source>
</evidence>
<dbReference type="Gene3D" id="3.40.630.30">
    <property type="match status" value="2"/>
</dbReference>
<keyword evidence="2 5" id="KW-0012">Acyltransferase</keyword>
<dbReference type="EC" id="2.3.1.-" evidence="5"/>
<feature type="region of interest" description="Disordered" evidence="3">
    <location>
        <begin position="191"/>
        <end position="235"/>
    </location>
</feature>
<dbReference type="GO" id="GO:0016746">
    <property type="term" value="F:acyltransferase activity"/>
    <property type="evidence" value="ECO:0007669"/>
    <property type="project" value="UniProtKB-KW"/>
</dbReference>
<name>A0ABV9EBQ7_9ACTN</name>
<dbReference type="PANTHER" id="PTHR43877">
    <property type="entry name" value="AMINOALKYLPHOSPHONATE N-ACETYLTRANSFERASE-RELATED-RELATED"/>
    <property type="match status" value="1"/>
</dbReference>
<keyword evidence="1 5" id="KW-0808">Transferase</keyword>
<evidence type="ECO:0000256" key="2">
    <source>
        <dbReference type="ARBA" id="ARBA00023315"/>
    </source>
</evidence>
<feature type="domain" description="N-acetyltransferase" evidence="4">
    <location>
        <begin position="248"/>
        <end position="370"/>
    </location>
</feature>
<organism evidence="5 6">
    <name type="scientific">Sphaerisporangium corydalis</name>
    <dbReference type="NCBI Taxonomy" id="1441875"/>
    <lineage>
        <taxon>Bacteria</taxon>
        <taxon>Bacillati</taxon>
        <taxon>Actinomycetota</taxon>
        <taxon>Actinomycetes</taxon>
        <taxon>Streptosporangiales</taxon>
        <taxon>Streptosporangiaceae</taxon>
        <taxon>Sphaerisporangium</taxon>
    </lineage>
</organism>
<proteinExistence type="predicted"/>
<accession>A0ABV9EBQ7</accession>
<dbReference type="SUPFAM" id="SSF55729">
    <property type="entry name" value="Acyl-CoA N-acyltransferases (Nat)"/>
    <property type="match status" value="2"/>
</dbReference>
<reference evidence="6" key="1">
    <citation type="journal article" date="2019" name="Int. J. Syst. Evol. Microbiol.">
        <title>The Global Catalogue of Microorganisms (GCM) 10K type strain sequencing project: providing services to taxonomists for standard genome sequencing and annotation.</title>
        <authorList>
            <consortium name="The Broad Institute Genomics Platform"/>
            <consortium name="The Broad Institute Genome Sequencing Center for Infectious Disease"/>
            <person name="Wu L."/>
            <person name="Ma J."/>
        </authorList>
    </citation>
    <scope>NUCLEOTIDE SEQUENCE [LARGE SCALE GENOMIC DNA]</scope>
    <source>
        <strain evidence="6">CCUG 49560</strain>
    </source>
</reference>
<dbReference type="InterPro" id="IPR050832">
    <property type="entry name" value="Bact_Acetyltransf"/>
</dbReference>